<dbReference type="EMBL" id="JASPKZ010008706">
    <property type="protein sequence ID" value="KAJ9579076.1"/>
    <property type="molecule type" value="Genomic_DNA"/>
</dbReference>
<organism evidence="2 3">
    <name type="scientific">Diploptera punctata</name>
    <name type="common">Pacific beetle cockroach</name>
    <dbReference type="NCBI Taxonomy" id="6984"/>
    <lineage>
        <taxon>Eukaryota</taxon>
        <taxon>Metazoa</taxon>
        <taxon>Ecdysozoa</taxon>
        <taxon>Arthropoda</taxon>
        <taxon>Hexapoda</taxon>
        <taxon>Insecta</taxon>
        <taxon>Pterygota</taxon>
        <taxon>Neoptera</taxon>
        <taxon>Polyneoptera</taxon>
        <taxon>Dictyoptera</taxon>
        <taxon>Blattodea</taxon>
        <taxon>Blaberoidea</taxon>
        <taxon>Blaberidae</taxon>
        <taxon>Diplopterinae</taxon>
        <taxon>Diploptera</taxon>
    </lineage>
</organism>
<evidence type="ECO:0000313" key="2">
    <source>
        <dbReference type="EMBL" id="KAJ9579076.1"/>
    </source>
</evidence>
<accession>A0AAD7ZEW7</accession>
<keyword evidence="1" id="KW-1133">Transmembrane helix</keyword>
<evidence type="ECO:0000313" key="3">
    <source>
        <dbReference type="Proteomes" id="UP001233999"/>
    </source>
</evidence>
<dbReference type="AlphaFoldDB" id="A0AAD7ZEW7"/>
<reference evidence="2" key="2">
    <citation type="submission" date="2023-05" db="EMBL/GenBank/DDBJ databases">
        <authorList>
            <person name="Fouks B."/>
        </authorList>
    </citation>
    <scope>NUCLEOTIDE SEQUENCE</scope>
    <source>
        <strain evidence="2">Stay&amp;Tobe</strain>
        <tissue evidence="2">Testes</tissue>
    </source>
</reference>
<feature type="transmembrane region" description="Helical" evidence="1">
    <location>
        <begin position="50"/>
        <end position="70"/>
    </location>
</feature>
<proteinExistence type="predicted"/>
<feature type="non-terminal residue" evidence="2">
    <location>
        <position position="124"/>
    </location>
</feature>
<comment type="caution">
    <text evidence="2">The sequence shown here is derived from an EMBL/GenBank/DDBJ whole genome shotgun (WGS) entry which is preliminary data.</text>
</comment>
<evidence type="ECO:0000256" key="1">
    <source>
        <dbReference type="SAM" id="Phobius"/>
    </source>
</evidence>
<keyword evidence="1" id="KW-0472">Membrane</keyword>
<keyword evidence="3" id="KW-1185">Reference proteome</keyword>
<sequence length="124" mass="14276">YSIYSFYLFLGQVQATINLFSVYPCTPSCSYLITPMIVQIHDASRQHRILAPPLCFLGLHIFIILMPIFINFNGPNYNNNFRSMQNDSENVIIVKYFKLLIFLHSSANIDNIRTAVLELISIIN</sequence>
<gene>
    <name evidence="2" type="ORF">L9F63_024818</name>
</gene>
<name>A0AAD7ZEW7_DIPPU</name>
<protein>
    <submittedName>
        <fullName evidence="2">Uncharacterized protein</fullName>
    </submittedName>
</protein>
<feature type="non-terminal residue" evidence="2">
    <location>
        <position position="1"/>
    </location>
</feature>
<dbReference type="Proteomes" id="UP001233999">
    <property type="component" value="Unassembled WGS sequence"/>
</dbReference>
<keyword evidence="1" id="KW-0812">Transmembrane</keyword>
<reference evidence="2" key="1">
    <citation type="journal article" date="2023" name="IScience">
        <title>Live-bearing cockroach genome reveals convergent evolutionary mechanisms linked to viviparity in insects and beyond.</title>
        <authorList>
            <person name="Fouks B."/>
            <person name="Harrison M.C."/>
            <person name="Mikhailova A.A."/>
            <person name="Marchal E."/>
            <person name="English S."/>
            <person name="Carruthers M."/>
            <person name="Jennings E.C."/>
            <person name="Chiamaka E.L."/>
            <person name="Frigard R.A."/>
            <person name="Pippel M."/>
            <person name="Attardo G.M."/>
            <person name="Benoit J.B."/>
            <person name="Bornberg-Bauer E."/>
            <person name="Tobe S.S."/>
        </authorList>
    </citation>
    <scope>NUCLEOTIDE SEQUENCE</scope>
    <source>
        <strain evidence="2">Stay&amp;Tobe</strain>
    </source>
</reference>